<organism evidence="1 2">
    <name type="scientific">Xenorhabdus hominickii</name>
    <dbReference type="NCBI Taxonomy" id="351679"/>
    <lineage>
        <taxon>Bacteria</taxon>
        <taxon>Pseudomonadati</taxon>
        <taxon>Pseudomonadota</taxon>
        <taxon>Gammaproteobacteria</taxon>
        <taxon>Enterobacterales</taxon>
        <taxon>Morganellaceae</taxon>
        <taxon>Xenorhabdus</taxon>
    </lineage>
</organism>
<keyword evidence="2" id="KW-1185">Reference proteome</keyword>
<reference evidence="1 2" key="1">
    <citation type="submission" date="2016-06" db="EMBL/GenBank/DDBJ databases">
        <title>Bacterial characters and pathogenicity of Xenorhabdus hominickii from an entomopathogenic nematode, Steinernema monticolum.</title>
        <authorList>
            <person name="Park Y."/>
            <person name="Kim Y."/>
        </authorList>
    </citation>
    <scope>NUCLEOTIDE SEQUENCE [LARGE SCALE GENOMIC DNA]</scope>
    <source>
        <strain evidence="1 2">ANU1</strain>
    </source>
</reference>
<evidence type="ECO:0000313" key="1">
    <source>
        <dbReference type="EMBL" id="AOM42561.1"/>
    </source>
</evidence>
<evidence type="ECO:0000313" key="2">
    <source>
        <dbReference type="Proteomes" id="UP000094600"/>
    </source>
</evidence>
<name>A0ABN4S886_XENHO</name>
<dbReference type="EMBL" id="CP016176">
    <property type="protein sequence ID" value="AOM42561.1"/>
    <property type="molecule type" value="Genomic_DNA"/>
</dbReference>
<dbReference type="Proteomes" id="UP000094600">
    <property type="component" value="Chromosome"/>
</dbReference>
<sequence length="102" mass="12128">MYERLQAIPSGTMPHFSDQDYILASLNNIFFHFFEIAIKLYLECTVVQHGIWVILAQQHSAISLIKTAYCSFENLIYLHKFLLFSHYTHKKQRKNNKNHKIQ</sequence>
<accession>A0ABN4S886</accession>
<proteinExistence type="predicted"/>
<gene>
    <name evidence="1" type="ORF">A9255_19630</name>
</gene>
<protein>
    <submittedName>
        <fullName evidence="1">Uncharacterized protein</fullName>
    </submittedName>
</protein>